<organism evidence="2 3">
    <name type="scientific">Corchorus capsularis</name>
    <name type="common">Jute</name>
    <dbReference type="NCBI Taxonomy" id="210143"/>
    <lineage>
        <taxon>Eukaryota</taxon>
        <taxon>Viridiplantae</taxon>
        <taxon>Streptophyta</taxon>
        <taxon>Embryophyta</taxon>
        <taxon>Tracheophyta</taxon>
        <taxon>Spermatophyta</taxon>
        <taxon>Magnoliopsida</taxon>
        <taxon>eudicotyledons</taxon>
        <taxon>Gunneridae</taxon>
        <taxon>Pentapetalae</taxon>
        <taxon>rosids</taxon>
        <taxon>malvids</taxon>
        <taxon>Malvales</taxon>
        <taxon>Malvaceae</taxon>
        <taxon>Grewioideae</taxon>
        <taxon>Apeibeae</taxon>
        <taxon>Corchorus</taxon>
    </lineage>
</organism>
<protein>
    <submittedName>
        <fullName evidence="2">Uncharacterized protein</fullName>
    </submittedName>
</protein>
<proteinExistence type="predicted"/>
<feature type="region of interest" description="Disordered" evidence="1">
    <location>
        <begin position="32"/>
        <end position="79"/>
    </location>
</feature>
<feature type="non-terminal residue" evidence="2">
    <location>
        <position position="1"/>
    </location>
</feature>
<dbReference type="Gramene" id="OMO49337">
    <property type="protein sequence ID" value="OMO49337"/>
    <property type="gene ID" value="CCACVL1_31066"/>
</dbReference>
<comment type="caution">
    <text evidence="2">The sequence shown here is derived from an EMBL/GenBank/DDBJ whole genome shotgun (WGS) entry which is preliminary data.</text>
</comment>
<name>A0A1R3FU49_COCAP</name>
<dbReference type="AlphaFoldDB" id="A0A1R3FU49"/>
<sequence length="79" mass="8881">SLVYNFKTSKSINRKSKNNATTLSIVWKSTAGQNSKNGKIKKVNNKHGSNAKIWRNNYRPLPRPEKGGQSVDLKTPEEP</sequence>
<dbReference type="Proteomes" id="UP000188268">
    <property type="component" value="Unassembled WGS sequence"/>
</dbReference>
<reference evidence="2 3" key="1">
    <citation type="submission" date="2013-09" db="EMBL/GenBank/DDBJ databases">
        <title>Corchorus capsularis genome sequencing.</title>
        <authorList>
            <person name="Alam M."/>
            <person name="Haque M.S."/>
            <person name="Islam M.S."/>
            <person name="Emdad E.M."/>
            <person name="Islam M.M."/>
            <person name="Ahmed B."/>
            <person name="Halim A."/>
            <person name="Hossen Q.M.M."/>
            <person name="Hossain M.Z."/>
            <person name="Ahmed R."/>
            <person name="Khan M.M."/>
            <person name="Islam R."/>
            <person name="Rashid M.M."/>
            <person name="Khan S.A."/>
            <person name="Rahman M.S."/>
            <person name="Alam M."/>
        </authorList>
    </citation>
    <scope>NUCLEOTIDE SEQUENCE [LARGE SCALE GENOMIC DNA]</scope>
    <source>
        <strain evidence="3">cv. CVL-1</strain>
        <tissue evidence="2">Whole seedling</tissue>
    </source>
</reference>
<accession>A0A1R3FU49</accession>
<evidence type="ECO:0000313" key="3">
    <source>
        <dbReference type="Proteomes" id="UP000188268"/>
    </source>
</evidence>
<gene>
    <name evidence="2" type="ORF">CCACVL1_31066</name>
</gene>
<evidence type="ECO:0000256" key="1">
    <source>
        <dbReference type="SAM" id="MobiDB-lite"/>
    </source>
</evidence>
<keyword evidence="3" id="KW-1185">Reference proteome</keyword>
<dbReference type="EMBL" id="AWWV01016510">
    <property type="protein sequence ID" value="OMO49337.1"/>
    <property type="molecule type" value="Genomic_DNA"/>
</dbReference>
<evidence type="ECO:0000313" key="2">
    <source>
        <dbReference type="EMBL" id="OMO49337.1"/>
    </source>
</evidence>